<protein>
    <submittedName>
        <fullName evidence="4">Alcohol dehydrogenase zinc-binding domain protein</fullName>
    </submittedName>
</protein>
<dbReference type="eggNOG" id="COG0604">
    <property type="taxonomic scope" value="Bacteria"/>
</dbReference>
<organism evidence="4 5">
    <name type="scientific">Novosphingobium nitrogenifigens DSM 19370</name>
    <dbReference type="NCBI Taxonomy" id="983920"/>
    <lineage>
        <taxon>Bacteria</taxon>
        <taxon>Pseudomonadati</taxon>
        <taxon>Pseudomonadota</taxon>
        <taxon>Alphaproteobacteria</taxon>
        <taxon>Sphingomonadales</taxon>
        <taxon>Sphingomonadaceae</taxon>
        <taxon>Novosphingobium</taxon>
    </lineage>
</organism>
<dbReference type="InterPro" id="IPR013154">
    <property type="entry name" value="ADH-like_N"/>
</dbReference>
<sequence>MKPGLVAVPDAQGHAHDPQSPFRQFVVVRAEDARMKVVEFAAFGGPEQLRLAERDDPVVGPCQVLIAIVAIGVNFSDVLMRQDRYAATPTLPAVLGSEVAGVIEAVGGEVSGFCPGDRVAAALFATGNGMGGYAELVAVDVDWVAHVPADVTFEEAAAAMVTGLTARLLLDRTSVRGKSVLITAAAGGVGSMLVQMARFDGAARIVAAAGGEAKLALARNFGADVAVDYRVEGWNEAVRAAVDGGAIDVIMESTGGDVMRDAFGLLGASGELVIYGALNLHDFDLGVPELRRMIFLNQSVTGFALAPLLNPALFRERLAAVFVAIASGGVDTFISGRFPLENAADAHAFIEARKSMGKVLLLP</sequence>
<dbReference type="Gene3D" id="3.90.180.10">
    <property type="entry name" value="Medium-chain alcohol dehydrogenases, catalytic domain"/>
    <property type="match status" value="1"/>
</dbReference>
<dbReference type="InterPro" id="IPR002364">
    <property type="entry name" value="Quin_OxRdtase/zeta-crystal_CS"/>
</dbReference>
<evidence type="ECO:0000256" key="2">
    <source>
        <dbReference type="ARBA" id="ARBA00023002"/>
    </source>
</evidence>
<evidence type="ECO:0000313" key="5">
    <source>
        <dbReference type="Proteomes" id="UP000004728"/>
    </source>
</evidence>
<dbReference type="AlphaFoldDB" id="F1ZD30"/>
<dbReference type="InterPro" id="IPR013149">
    <property type="entry name" value="ADH-like_C"/>
</dbReference>
<proteinExistence type="predicted"/>
<dbReference type="Pfam" id="PF08240">
    <property type="entry name" value="ADH_N"/>
    <property type="match status" value="1"/>
</dbReference>
<dbReference type="GO" id="GO:0008270">
    <property type="term" value="F:zinc ion binding"/>
    <property type="evidence" value="ECO:0007669"/>
    <property type="project" value="InterPro"/>
</dbReference>
<keyword evidence="2" id="KW-0560">Oxidoreductase</keyword>
<dbReference type="Proteomes" id="UP000004728">
    <property type="component" value="Unassembled WGS sequence"/>
</dbReference>
<dbReference type="HOGENOM" id="CLU_026673_3_1_5"/>
<feature type="domain" description="Enoyl reductase (ER)" evidence="3">
    <location>
        <begin position="44"/>
        <end position="361"/>
    </location>
</feature>
<evidence type="ECO:0000259" key="3">
    <source>
        <dbReference type="SMART" id="SM00829"/>
    </source>
</evidence>
<dbReference type="SUPFAM" id="SSF51735">
    <property type="entry name" value="NAD(P)-binding Rossmann-fold domains"/>
    <property type="match status" value="1"/>
</dbReference>
<dbReference type="PANTHER" id="PTHR48106">
    <property type="entry name" value="QUINONE OXIDOREDUCTASE PIG3-RELATED"/>
    <property type="match status" value="1"/>
</dbReference>
<dbReference type="STRING" id="983920.Y88_3793"/>
<dbReference type="GO" id="GO:0070402">
    <property type="term" value="F:NADPH binding"/>
    <property type="evidence" value="ECO:0007669"/>
    <property type="project" value="TreeGrafter"/>
</dbReference>
<dbReference type="Pfam" id="PF00107">
    <property type="entry name" value="ADH_zinc_N"/>
    <property type="match status" value="1"/>
</dbReference>
<dbReference type="InParanoid" id="F1ZD30"/>
<dbReference type="GO" id="GO:0035925">
    <property type="term" value="F:mRNA 3'-UTR AU-rich region binding"/>
    <property type="evidence" value="ECO:0007669"/>
    <property type="project" value="TreeGrafter"/>
</dbReference>
<dbReference type="PANTHER" id="PTHR48106:SF13">
    <property type="entry name" value="QUINONE OXIDOREDUCTASE-RELATED"/>
    <property type="match status" value="1"/>
</dbReference>
<evidence type="ECO:0000256" key="1">
    <source>
        <dbReference type="ARBA" id="ARBA00022857"/>
    </source>
</evidence>
<evidence type="ECO:0000313" key="4">
    <source>
        <dbReference type="EMBL" id="EGD57483.1"/>
    </source>
</evidence>
<reference evidence="4 5" key="1">
    <citation type="journal article" date="2012" name="J. Bacteriol.">
        <title>Draft Genome Sequence of Novosphingobium nitrogenifigens Y88T.</title>
        <authorList>
            <person name="Strabala T.J."/>
            <person name="Macdonald L."/>
            <person name="Liu V."/>
            <person name="Smit A.M."/>
        </authorList>
    </citation>
    <scope>NUCLEOTIDE SEQUENCE [LARGE SCALE GENOMIC DNA]</scope>
    <source>
        <strain evidence="4 5">DSM 19370</strain>
    </source>
</reference>
<keyword evidence="1" id="KW-0521">NADP</keyword>
<dbReference type="SMART" id="SM00829">
    <property type="entry name" value="PKS_ER"/>
    <property type="match status" value="1"/>
</dbReference>
<gene>
    <name evidence="4" type="ORF">Y88_3793</name>
</gene>
<dbReference type="GO" id="GO:0005829">
    <property type="term" value="C:cytosol"/>
    <property type="evidence" value="ECO:0007669"/>
    <property type="project" value="TreeGrafter"/>
</dbReference>
<comment type="caution">
    <text evidence="4">The sequence shown here is derived from an EMBL/GenBank/DDBJ whole genome shotgun (WGS) entry which is preliminary data.</text>
</comment>
<dbReference type="GO" id="GO:0003960">
    <property type="term" value="F:quinone reductase (NADPH) activity"/>
    <property type="evidence" value="ECO:0007669"/>
    <property type="project" value="TreeGrafter"/>
</dbReference>
<accession>F1ZD30</accession>
<dbReference type="PROSITE" id="PS01162">
    <property type="entry name" value="QOR_ZETA_CRYSTAL"/>
    <property type="match status" value="1"/>
</dbReference>
<name>F1ZD30_9SPHN</name>
<dbReference type="InterPro" id="IPR020843">
    <property type="entry name" value="ER"/>
</dbReference>
<dbReference type="InterPro" id="IPR011032">
    <property type="entry name" value="GroES-like_sf"/>
</dbReference>
<dbReference type="Gene3D" id="3.40.50.720">
    <property type="entry name" value="NAD(P)-binding Rossmann-like Domain"/>
    <property type="match status" value="1"/>
</dbReference>
<dbReference type="EMBL" id="AEWJ01000065">
    <property type="protein sequence ID" value="EGD57483.1"/>
    <property type="molecule type" value="Genomic_DNA"/>
</dbReference>
<dbReference type="InterPro" id="IPR036291">
    <property type="entry name" value="NAD(P)-bd_dom_sf"/>
</dbReference>
<keyword evidence="5" id="KW-1185">Reference proteome</keyword>
<dbReference type="SUPFAM" id="SSF50129">
    <property type="entry name" value="GroES-like"/>
    <property type="match status" value="1"/>
</dbReference>